<evidence type="ECO:0000259" key="1">
    <source>
        <dbReference type="PROSITE" id="PS51819"/>
    </source>
</evidence>
<comment type="caution">
    <text evidence="2">The sequence shown here is derived from an EMBL/GenBank/DDBJ whole genome shotgun (WGS) entry which is preliminary data.</text>
</comment>
<dbReference type="RefSeq" id="WP_204037313.1">
    <property type="nucleotide sequence ID" value="NZ_BOPC01000086.1"/>
</dbReference>
<evidence type="ECO:0000313" key="3">
    <source>
        <dbReference type="Proteomes" id="UP000653076"/>
    </source>
</evidence>
<evidence type="ECO:0000313" key="2">
    <source>
        <dbReference type="EMBL" id="GIJ29868.1"/>
    </source>
</evidence>
<accession>A0ABQ4JGX9</accession>
<protein>
    <recommendedName>
        <fullName evidence="1">VOC domain-containing protein</fullName>
    </recommendedName>
</protein>
<reference evidence="2 3" key="1">
    <citation type="submission" date="2021-01" db="EMBL/GenBank/DDBJ databases">
        <title>Whole genome shotgun sequence of Verrucosispora qiuiae NBRC 106684.</title>
        <authorList>
            <person name="Komaki H."/>
            <person name="Tamura T."/>
        </authorList>
    </citation>
    <scope>NUCLEOTIDE SEQUENCE [LARGE SCALE GENOMIC DNA]</scope>
    <source>
        <strain evidence="2 3">NBRC 106684</strain>
    </source>
</reference>
<feature type="domain" description="VOC" evidence="1">
    <location>
        <begin position="4"/>
        <end position="148"/>
    </location>
</feature>
<proteinExistence type="predicted"/>
<dbReference type="InterPro" id="IPR004360">
    <property type="entry name" value="Glyas_Fos-R_dOase_dom"/>
</dbReference>
<dbReference type="Gene3D" id="3.10.180.10">
    <property type="entry name" value="2,3-Dihydroxybiphenyl 1,2-Dioxygenase, domain 1"/>
    <property type="match status" value="1"/>
</dbReference>
<sequence>MFDGIDHVVLPAADVEPLRRLYVELFGFTEVAVDDDPDPAWQQLWQLPAPPTRSVMLGKPRSAGGWIRLVEVPGLPPASPARRPNRVGPYALDFYLRDADAVEQRIEEGGWEFRTPAVYYNLPGTDIPVRERMLDQPLSGLLHAVVQYRPRGTRCVIDQDRQEDTSEVVAVVFMTDRFEEATAFARDVLGARQYFTGRFDGPAVEQMLGMAPGEGFVAALFRGPGSRNARLEFAEVLPDGEPRTDLVRRVVATCAVPDLDALHTLVKNGDHGETIGPVTVDGVRHLGLASSYGAAFDFFEPV</sequence>
<dbReference type="InterPro" id="IPR029068">
    <property type="entry name" value="Glyas_Bleomycin-R_OHBP_Dase"/>
</dbReference>
<dbReference type="EMBL" id="BOPC01000086">
    <property type="protein sequence ID" value="GIJ29868.1"/>
    <property type="molecule type" value="Genomic_DNA"/>
</dbReference>
<dbReference type="SUPFAM" id="SSF54593">
    <property type="entry name" value="Glyoxalase/Bleomycin resistance protein/Dihydroxybiphenyl dioxygenase"/>
    <property type="match status" value="2"/>
</dbReference>
<name>A0ABQ4JGX9_9ACTN</name>
<keyword evidence="3" id="KW-1185">Reference proteome</keyword>
<dbReference type="Pfam" id="PF00903">
    <property type="entry name" value="Glyoxalase"/>
    <property type="match status" value="1"/>
</dbReference>
<dbReference type="PROSITE" id="PS51819">
    <property type="entry name" value="VOC"/>
    <property type="match status" value="1"/>
</dbReference>
<dbReference type="InterPro" id="IPR037523">
    <property type="entry name" value="VOC_core"/>
</dbReference>
<gene>
    <name evidence="2" type="ORF">Vqi01_50300</name>
</gene>
<dbReference type="Proteomes" id="UP000653076">
    <property type="component" value="Unassembled WGS sequence"/>
</dbReference>
<organism evidence="2 3">
    <name type="scientific">Micromonospora qiuiae</name>
    <dbReference type="NCBI Taxonomy" id="502268"/>
    <lineage>
        <taxon>Bacteria</taxon>
        <taxon>Bacillati</taxon>
        <taxon>Actinomycetota</taxon>
        <taxon>Actinomycetes</taxon>
        <taxon>Micromonosporales</taxon>
        <taxon>Micromonosporaceae</taxon>
        <taxon>Micromonospora</taxon>
    </lineage>
</organism>